<dbReference type="EMBL" id="FOWP01000004">
    <property type="protein sequence ID" value="SFP01754.1"/>
    <property type="molecule type" value="Genomic_DNA"/>
</dbReference>
<dbReference type="InterPro" id="IPR051017">
    <property type="entry name" value="Aldolase-II_Adducin_sf"/>
</dbReference>
<dbReference type="PANTHER" id="PTHR10672">
    <property type="entry name" value="ADDUCIN"/>
    <property type="match status" value="1"/>
</dbReference>
<evidence type="ECO:0000313" key="3">
    <source>
        <dbReference type="EMBL" id="SFP01754.1"/>
    </source>
</evidence>
<comment type="similarity">
    <text evidence="1">Belongs to the aldolase class II family.</text>
</comment>
<dbReference type="AlphaFoldDB" id="A0A1I5LWJ9"/>
<evidence type="ECO:0000313" key="4">
    <source>
        <dbReference type="Proteomes" id="UP000182400"/>
    </source>
</evidence>
<dbReference type="Gene3D" id="3.40.225.10">
    <property type="entry name" value="Class II aldolase/adducin N-terminal domain"/>
    <property type="match status" value="1"/>
</dbReference>
<dbReference type="SMART" id="SM01007">
    <property type="entry name" value="Aldolase_II"/>
    <property type="match status" value="1"/>
</dbReference>
<feature type="domain" description="Class II aldolase/adducin N-terminal" evidence="2">
    <location>
        <begin position="42"/>
        <end position="221"/>
    </location>
</feature>
<name>A0A1I5LWJ9_9GAMM</name>
<sequence>MRLARLRTPPINKNIEVTAVNAPLKFPAVKNQVSEAEWRARVDLAACYRLIALYGWDDLIFTHISAKIPGTEDFLINPYGLMFHEITASSLVKVDLAGNKLMDSPFDINPAGYTIHSAVHEVRHDVGCVLHIHTSAGIAVSAQKQGLLPLSQQSLFVLASLAYHGYEGVALNHDEKARLQADLGDKNFMILPNHGLLTAFGGIADAFLGMFILQRACEIQVMAQSGGAELIHIPQQILDGARAMIAGVMKTQQGMGGALPWPALLRKLDQQMPGYDK</sequence>
<dbReference type="PANTHER" id="PTHR10672:SF3">
    <property type="entry name" value="PROTEIN HU-LI TAI SHAO"/>
    <property type="match status" value="1"/>
</dbReference>
<dbReference type="NCBIfam" id="NF005451">
    <property type="entry name" value="PRK07044.1"/>
    <property type="match status" value="1"/>
</dbReference>
<evidence type="ECO:0000259" key="2">
    <source>
        <dbReference type="SMART" id="SM01007"/>
    </source>
</evidence>
<organism evidence="3 4">
    <name type="scientific">Ectopseudomonas composti</name>
    <dbReference type="NCBI Taxonomy" id="658457"/>
    <lineage>
        <taxon>Bacteria</taxon>
        <taxon>Pseudomonadati</taxon>
        <taxon>Pseudomonadota</taxon>
        <taxon>Gammaproteobacteria</taxon>
        <taxon>Pseudomonadales</taxon>
        <taxon>Pseudomonadaceae</taxon>
        <taxon>Ectopseudomonas</taxon>
    </lineage>
</organism>
<dbReference type="GO" id="GO:0005856">
    <property type="term" value="C:cytoskeleton"/>
    <property type="evidence" value="ECO:0007669"/>
    <property type="project" value="TreeGrafter"/>
</dbReference>
<dbReference type="GO" id="GO:0051015">
    <property type="term" value="F:actin filament binding"/>
    <property type="evidence" value="ECO:0007669"/>
    <property type="project" value="TreeGrafter"/>
</dbReference>
<dbReference type="SUPFAM" id="SSF53639">
    <property type="entry name" value="AraD/HMP-PK domain-like"/>
    <property type="match status" value="1"/>
</dbReference>
<gene>
    <name evidence="3" type="ORF">SAMN05216601_104317</name>
</gene>
<dbReference type="GO" id="GO:0005996">
    <property type="term" value="P:monosaccharide metabolic process"/>
    <property type="evidence" value="ECO:0007669"/>
    <property type="project" value="UniProtKB-ARBA"/>
</dbReference>
<dbReference type="FunFam" id="3.40.225.10:FF:000013">
    <property type="entry name" value="Class II aldolase"/>
    <property type="match status" value="1"/>
</dbReference>
<evidence type="ECO:0000256" key="1">
    <source>
        <dbReference type="ARBA" id="ARBA00037961"/>
    </source>
</evidence>
<dbReference type="InterPro" id="IPR001303">
    <property type="entry name" value="Aldolase_II/adducin_N"/>
</dbReference>
<dbReference type="STRING" id="658457.SAMN05216601_104317"/>
<protein>
    <submittedName>
        <fullName evidence="3">Ribulose-5-phosphate 4-epimerase/Fuculose-1-phosphate aldolase</fullName>
    </submittedName>
</protein>
<dbReference type="Proteomes" id="UP000182400">
    <property type="component" value="Unassembled WGS sequence"/>
</dbReference>
<reference evidence="3 4" key="1">
    <citation type="submission" date="2016-10" db="EMBL/GenBank/DDBJ databases">
        <authorList>
            <person name="de Groot N.N."/>
        </authorList>
    </citation>
    <scope>NUCLEOTIDE SEQUENCE [LARGE SCALE GENOMIC DNA]</scope>
    <source>
        <strain evidence="3 4">CCUG 59231</strain>
    </source>
</reference>
<dbReference type="Pfam" id="PF00596">
    <property type="entry name" value="Aldolase_II"/>
    <property type="match status" value="1"/>
</dbReference>
<dbReference type="InterPro" id="IPR036409">
    <property type="entry name" value="Aldolase_II/adducin_N_sf"/>
</dbReference>
<accession>A0A1I5LWJ9</accession>
<proteinExistence type="inferred from homology"/>